<comment type="similarity">
    <text evidence="2">Belongs to the XPF family.</text>
</comment>
<dbReference type="InterPro" id="IPR006166">
    <property type="entry name" value="ERCC4_domain"/>
</dbReference>
<dbReference type="GO" id="GO:0000736">
    <property type="term" value="P:double-strand break repair via single-strand annealing, removal of nonhomologous ends"/>
    <property type="evidence" value="ECO:0007669"/>
    <property type="project" value="TreeGrafter"/>
</dbReference>
<proteinExistence type="inferred from homology"/>
<keyword evidence="9" id="KW-0539">Nucleus</keyword>
<dbReference type="OrthoDB" id="361020at2759"/>
<evidence type="ECO:0000259" key="11">
    <source>
        <dbReference type="SMART" id="SM00891"/>
    </source>
</evidence>
<evidence type="ECO:0000256" key="8">
    <source>
        <dbReference type="ARBA" id="ARBA00023204"/>
    </source>
</evidence>
<dbReference type="STRING" id="45607.A0A2T0FCX5"/>
<dbReference type="PANTHER" id="PTHR10150:SF0">
    <property type="entry name" value="DNA REPAIR ENDONUCLEASE XPF"/>
    <property type="match status" value="1"/>
</dbReference>
<comment type="caution">
    <text evidence="12">The sequence shown here is derived from an EMBL/GenBank/DDBJ whole genome shotgun (WGS) entry which is preliminary data.</text>
</comment>
<dbReference type="GO" id="GO:0000014">
    <property type="term" value="F:single-stranded DNA endodeoxyribonuclease activity"/>
    <property type="evidence" value="ECO:0007669"/>
    <property type="project" value="TreeGrafter"/>
</dbReference>
<keyword evidence="6" id="KW-0378">Hydrolase</keyword>
<keyword evidence="5" id="KW-0227">DNA damage</keyword>
<keyword evidence="4" id="KW-0255">Endonuclease</keyword>
<sequence length="862" mass="97310">MSESLFVDETPPGSPYNPDDIGAAPSQEELMKNVQSSYDAVREAARARDEMLVPKLESLPFVAEIVRELLSEDHLAVMARGLGLHEVAATLIMITDVAGTQRTKTSEIPFDKENLVLVIGATQRDIELIQSELDRLSNVDLSTRGLVSLTAETSAPKRTLLYNSGGVFSVTTRILVVDMLTGAIPTDMITGVIVLNAERVDDTSNEAFILRLLRSKNPHAFIKALSDCPDRISPGLNGLSMRLRSLGVPKIALWPRFHLQVSECLGNRQINECIVELSESMKLMQAQVTELLQACISDIKRRVPTVDTESWTVDAAMKTDLARTVRVTLYSQWHRISQDGQRSVDDLATLQDLLSAITHYHPVELLRFLQTYWYTRSLDVRNISPWLLSPQAEALRELAIERVQIREVLPKLEYLMTTLQELEGQPRVLIVVSDLATVNLVQRYLENGSNYLAQLEQEYNAWKVRAEKTEPREETPEPVDERRGKRRRVRGTSRFTEGRAASTPEAKEGSPVEVTSIQEVKTELEFHPVVVTHSNVDTLHAIHPDVIVVYDLDMVFTRAIEMYRASTKRDPSIYFMYYRNSIEEMRYLTALRREKDAFTNLIREKGTMPMVIIDPSEAQIGNDGPRVISTRIGGRVQSRVVMEKPRVIVDAREFRSSLPFLVWQARIDVLPLTLLVGDYIVTPEICVERKTVTDLISSFQDGRLYAQCESMFRHYKTPVLLIEFGSDRSFSLEPFKEIRTASLERQSSIHGNLALLLLKFPKLKLIWSASPRHTAEIFMSLKASADEPDPVQCVQAGQEVVMNEAAQDMLQAIPGVTQQNSRLIMAKVNSLVELVEMDVDDLAPIVGREVAVKMVRFMREGE</sequence>
<dbReference type="SMART" id="SM00891">
    <property type="entry name" value="ERCC4"/>
    <property type="match status" value="1"/>
</dbReference>
<dbReference type="RefSeq" id="XP_024662809.1">
    <property type="nucleotide sequence ID" value="XM_024807041.1"/>
</dbReference>
<dbReference type="CDD" id="cd20078">
    <property type="entry name" value="XPF_nuclease_XPF_euk"/>
    <property type="match status" value="1"/>
</dbReference>
<evidence type="ECO:0000256" key="2">
    <source>
        <dbReference type="ARBA" id="ARBA00010015"/>
    </source>
</evidence>
<evidence type="ECO:0000256" key="5">
    <source>
        <dbReference type="ARBA" id="ARBA00022763"/>
    </source>
</evidence>
<evidence type="ECO:0000256" key="6">
    <source>
        <dbReference type="ARBA" id="ARBA00022801"/>
    </source>
</evidence>
<dbReference type="GO" id="GO:0003684">
    <property type="term" value="F:damaged DNA binding"/>
    <property type="evidence" value="ECO:0007669"/>
    <property type="project" value="TreeGrafter"/>
</dbReference>
<dbReference type="GO" id="GO:0003697">
    <property type="term" value="F:single-stranded DNA binding"/>
    <property type="evidence" value="ECO:0007669"/>
    <property type="project" value="TreeGrafter"/>
</dbReference>
<feature type="region of interest" description="Disordered" evidence="10">
    <location>
        <begin position="1"/>
        <end position="24"/>
    </location>
</feature>
<feature type="region of interest" description="Disordered" evidence="10">
    <location>
        <begin position="467"/>
        <end position="513"/>
    </location>
</feature>
<comment type="subcellular location">
    <subcellularLocation>
        <location evidence="1">Nucleus</location>
    </subcellularLocation>
</comment>
<dbReference type="GO" id="GO:1901255">
    <property type="term" value="P:nucleotide-excision repair involved in interstrand cross-link repair"/>
    <property type="evidence" value="ECO:0007669"/>
    <property type="project" value="TreeGrafter"/>
</dbReference>
<evidence type="ECO:0000256" key="1">
    <source>
        <dbReference type="ARBA" id="ARBA00004123"/>
    </source>
</evidence>
<dbReference type="GeneID" id="36514232"/>
<dbReference type="InterPro" id="IPR011335">
    <property type="entry name" value="Restrct_endonuc-II-like"/>
</dbReference>
<evidence type="ECO:0000313" key="13">
    <source>
        <dbReference type="Proteomes" id="UP000238350"/>
    </source>
</evidence>
<feature type="domain" description="ERCC4" evidence="11">
    <location>
        <begin position="646"/>
        <end position="726"/>
    </location>
</feature>
<dbReference type="GO" id="GO:0000724">
    <property type="term" value="P:double-strand break repair via homologous recombination"/>
    <property type="evidence" value="ECO:0007669"/>
    <property type="project" value="TreeGrafter"/>
</dbReference>
<dbReference type="PANTHER" id="PTHR10150">
    <property type="entry name" value="DNA REPAIR ENDONUCLEASE XPF"/>
    <property type="match status" value="1"/>
</dbReference>
<dbReference type="EMBL" id="NDIQ01000001">
    <property type="protein sequence ID" value="PRT52863.1"/>
    <property type="molecule type" value="Genomic_DNA"/>
</dbReference>
<keyword evidence="13" id="KW-1185">Reference proteome</keyword>
<evidence type="ECO:0000256" key="4">
    <source>
        <dbReference type="ARBA" id="ARBA00022759"/>
    </source>
</evidence>
<dbReference type="Pfam" id="PF02732">
    <property type="entry name" value="ERCC4"/>
    <property type="match status" value="1"/>
</dbReference>
<dbReference type="SUPFAM" id="SSF52980">
    <property type="entry name" value="Restriction endonuclease-like"/>
    <property type="match status" value="1"/>
</dbReference>
<dbReference type="Gene3D" id="3.40.50.10130">
    <property type="match status" value="1"/>
</dbReference>
<evidence type="ECO:0000256" key="9">
    <source>
        <dbReference type="ARBA" id="ARBA00023242"/>
    </source>
</evidence>
<dbReference type="GO" id="GO:0000110">
    <property type="term" value="C:nucleotide-excision repair factor 1 complex"/>
    <property type="evidence" value="ECO:0007669"/>
    <property type="project" value="TreeGrafter"/>
</dbReference>
<keyword evidence="8" id="KW-0234">DNA repair</keyword>
<keyword evidence="7" id="KW-0238">DNA-binding</keyword>
<dbReference type="AlphaFoldDB" id="A0A2T0FCX5"/>
<gene>
    <name evidence="12" type="ORF">B9G98_00483</name>
</gene>
<dbReference type="Proteomes" id="UP000238350">
    <property type="component" value="Unassembled WGS sequence"/>
</dbReference>
<evidence type="ECO:0000313" key="12">
    <source>
        <dbReference type="EMBL" id="PRT52863.1"/>
    </source>
</evidence>
<keyword evidence="3" id="KW-0540">Nuclease</keyword>
<reference evidence="12 13" key="1">
    <citation type="submission" date="2017-04" db="EMBL/GenBank/DDBJ databases">
        <title>Genome sequencing of [Candida] sorbophila.</title>
        <authorList>
            <person name="Ahn J.O."/>
        </authorList>
    </citation>
    <scope>NUCLEOTIDE SEQUENCE [LARGE SCALE GENOMIC DNA]</scope>
    <source>
        <strain evidence="12 13">DS02</strain>
    </source>
</reference>
<accession>A0A2T0FCX5</accession>
<organism evidence="12 13">
    <name type="scientific">Wickerhamiella sorbophila</name>
    <dbReference type="NCBI Taxonomy" id="45607"/>
    <lineage>
        <taxon>Eukaryota</taxon>
        <taxon>Fungi</taxon>
        <taxon>Dikarya</taxon>
        <taxon>Ascomycota</taxon>
        <taxon>Saccharomycotina</taxon>
        <taxon>Dipodascomycetes</taxon>
        <taxon>Dipodascales</taxon>
        <taxon>Trichomonascaceae</taxon>
        <taxon>Wickerhamiella</taxon>
    </lineage>
</organism>
<evidence type="ECO:0000256" key="10">
    <source>
        <dbReference type="SAM" id="MobiDB-lite"/>
    </source>
</evidence>
<dbReference type="GO" id="GO:0000712">
    <property type="term" value="P:resolution of meiotic recombination intermediates"/>
    <property type="evidence" value="ECO:0007669"/>
    <property type="project" value="TreeGrafter"/>
</dbReference>
<evidence type="ECO:0000256" key="7">
    <source>
        <dbReference type="ARBA" id="ARBA00023125"/>
    </source>
</evidence>
<dbReference type="FunFam" id="3.40.50.10130:FF:000002">
    <property type="entry name" value="DNA repair endonuclease XPF"/>
    <property type="match status" value="1"/>
</dbReference>
<dbReference type="SUPFAM" id="SSF47781">
    <property type="entry name" value="RuvA domain 2-like"/>
    <property type="match status" value="1"/>
</dbReference>
<name>A0A2T0FCX5_9ASCO</name>
<dbReference type="Gene3D" id="1.10.150.20">
    <property type="entry name" value="5' to 3' exonuclease, C-terminal subdomain"/>
    <property type="match status" value="1"/>
</dbReference>
<protein>
    <submittedName>
        <fullName evidence="12">DNA repair protein rad16</fullName>
    </submittedName>
</protein>
<dbReference type="InterPro" id="IPR047520">
    <property type="entry name" value="XPF_nuclease"/>
</dbReference>
<feature type="compositionally biased region" description="Basic and acidic residues" evidence="10">
    <location>
        <begin position="467"/>
        <end position="483"/>
    </location>
</feature>
<dbReference type="InterPro" id="IPR010994">
    <property type="entry name" value="RuvA_2-like"/>
</dbReference>
<evidence type="ECO:0000256" key="3">
    <source>
        <dbReference type="ARBA" id="ARBA00022722"/>
    </source>
</evidence>